<feature type="compositionally biased region" description="Polar residues" evidence="2">
    <location>
        <begin position="141"/>
        <end position="156"/>
    </location>
</feature>
<dbReference type="InterPro" id="IPR011010">
    <property type="entry name" value="DNA_brk_join_enz"/>
</dbReference>
<protein>
    <recommendedName>
        <fullName evidence="3">Tyr recombinase domain-containing protein</fullName>
    </recommendedName>
</protein>
<dbReference type="PROSITE" id="PS51898">
    <property type="entry name" value="TYR_RECOMBINASE"/>
    <property type="match status" value="1"/>
</dbReference>
<reference evidence="6 7" key="1">
    <citation type="submission" date="2018-02" db="EMBL/GenBank/DDBJ databases">
        <title>Bacteriophage NCPPB3778 and a type I-E CRISPR drive the evolution of the US Biological Select Agent, Rathayibacter toxicus.</title>
        <authorList>
            <person name="Davis E.W.II."/>
            <person name="Tabima J.F."/>
            <person name="Weisberg A.J."/>
            <person name="Lopes L.D."/>
            <person name="Wiseman M.S."/>
            <person name="Wiseman M.S."/>
            <person name="Pupko T."/>
            <person name="Belcher M.S."/>
            <person name="Sechler A.J."/>
            <person name="Tancos M.A."/>
            <person name="Schroeder B.K."/>
            <person name="Murray T.D."/>
            <person name="Luster D.G."/>
            <person name="Schneider W.L."/>
            <person name="Rogers E."/>
            <person name="Andreote F.D."/>
            <person name="Grunwald N.J."/>
            <person name="Putnam M.L."/>
            <person name="Chang J.H."/>
        </authorList>
    </citation>
    <scope>NUCLEOTIDE SEQUENCE [LARGE SCALE GENOMIC DNA]</scope>
    <source>
        <strain evidence="5 7">AY1D6</strain>
        <strain evidence="4 6">AY1I9</strain>
    </source>
</reference>
<evidence type="ECO:0000313" key="4">
    <source>
        <dbReference type="EMBL" id="PPF14455.1"/>
    </source>
</evidence>
<keyword evidence="1" id="KW-0233">DNA recombination</keyword>
<dbReference type="Gene3D" id="1.10.443.10">
    <property type="entry name" value="Intergrase catalytic core"/>
    <property type="match status" value="1"/>
</dbReference>
<comment type="caution">
    <text evidence="4">The sequence shown here is derived from an EMBL/GenBank/DDBJ whole genome shotgun (WGS) entry which is preliminary data.</text>
</comment>
<evidence type="ECO:0000313" key="5">
    <source>
        <dbReference type="EMBL" id="PPH79211.1"/>
    </source>
</evidence>
<feature type="domain" description="Tyr recombinase" evidence="3">
    <location>
        <begin position="1"/>
        <end position="131"/>
    </location>
</feature>
<dbReference type="PANTHER" id="PTHR30349:SF64">
    <property type="entry name" value="PROPHAGE INTEGRASE INTD-RELATED"/>
    <property type="match status" value="1"/>
</dbReference>
<dbReference type="PANTHER" id="PTHR30349">
    <property type="entry name" value="PHAGE INTEGRASE-RELATED"/>
    <property type="match status" value="1"/>
</dbReference>
<dbReference type="InterPro" id="IPR002104">
    <property type="entry name" value="Integrase_catalytic"/>
</dbReference>
<dbReference type="Proteomes" id="UP000239698">
    <property type="component" value="Unassembled WGS sequence"/>
</dbReference>
<dbReference type="AlphaFoldDB" id="A0ABD6W8Z5"/>
<dbReference type="InterPro" id="IPR013762">
    <property type="entry name" value="Integrase-like_cat_sf"/>
</dbReference>
<evidence type="ECO:0000256" key="2">
    <source>
        <dbReference type="SAM" id="MobiDB-lite"/>
    </source>
</evidence>
<dbReference type="Pfam" id="PF00589">
    <property type="entry name" value="Phage_integrase"/>
    <property type="match status" value="1"/>
</dbReference>
<gene>
    <name evidence="4" type="ORF">C5C04_06750</name>
    <name evidence="5" type="ORF">C5C40_02420</name>
</gene>
<evidence type="ECO:0000313" key="7">
    <source>
        <dbReference type="Proteomes" id="UP000239698"/>
    </source>
</evidence>
<evidence type="ECO:0000256" key="1">
    <source>
        <dbReference type="ARBA" id="ARBA00023172"/>
    </source>
</evidence>
<dbReference type="Proteomes" id="UP000237881">
    <property type="component" value="Unassembled WGS sequence"/>
</dbReference>
<dbReference type="EMBL" id="PSUL01000011">
    <property type="protein sequence ID" value="PPF14455.1"/>
    <property type="molecule type" value="Genomic_DNA"/>
</dbReference>
<dbReference type="EMBL" id="PSVT01000003">
    <property type="protein sequence ID" value="PPH79211.1"/>
    <property type="molecule type" value="Genomic_DNA"/>
</dbReference>
<name>A0ABD6W8Z5_RATRA</name>
<dbReference type="GO" id="GO:0006310">
    <property type="term" value="P:DNA recombination"/>
    <property type="evidence" value="ECO:0007669"/>
    <property type="project" value="UniProtKB-KW"/>
</dbReference>
<proteinExistence type="predicted"/>
<organism evidence="4 6">
    <name type="scientific">Rathayibacter rathayi</name>
    <name type="common">Corynebacterium rathayi</name>
    <dbReference type="NCBI Taxonomy" id="33887"/>
    <lineage>
        <taxon>Bacteria</taxon>
        <taxon>Bacillati</taxon>
        <taxon>Actinomycetota</taxon>
        <taxon>Actinomycetes</taxon>
        <taxon>Micrococcales</taxon>
        <taxon>Microbacteriaceae</taxon>
        <taxon>Rathayibacter</taxon>
    </lineage>
</organism>
<evidence type="ECO:0000313" key="6">
    <source>
        <dbReference type="Proteomes" id="UP000237881"/>
    </source>
</evidence>
<feature type="region of interest" description="Disordered" evidence="2">
    <location>
        <begin position="141"/>
        <end position="162"/>
    </location>
</feature>
<dbReference type="InterPro" id="IPR050090">
    <property type="entry name" value="Tyrosine_recombinase_XerCD"/>
</dbReference>
<accession>A0ABD6W8Z5</accession>
<evidence type="ECO:0000259" key="3">
    <source>
        <dbReference type="PROSITE" id="PS51898"/>
    </source>
</evidence>
<dbReference type="RefSeq" id="WP_104256767.1">
    <property type="nucleotide sequence ID" value="NZ_PSUD01000002.1"/>
</dbReference>
<keyword evidence="7" id="KW-1185">Reference proteome</keyword>
<dbReference type="SUPFAM" id="SSF56349">
    <property type="entry name" value="DNA breaking-rejoining enzymes"/>
    <property type="match status" value="1"/>
</dbReference>
<sequence length="162" mass="17552">MKPYPKSRKQRRVPLLPWAVRGLSRPINPTGCGLDHEDGSRCRDGLVFPSPRGGARDDRNFFRRVMHPALKEAGLAGTGATIHNLRHTYASWLVQDGVPLARVAALLGHASITTTEIYAHLAPTTHADVEAAVKDTFVGQTRGNASTDVPQHSPIQGAQHIA</sequence>